<dbReference type="EMBL" id="FMWL01000011">
    <property type="protein sequence ID" value="SCZ80201.1"/>
    <property type="molecule type" value="Genomic_DNA"/>
</dbReference>
<dbReference type="RefSeq" id="WP_170829405.1">
    <property type="nucleotide sequence ID" value="NZ_FMWL01000011.1"/>
</dbReference>
<evidence type="ECO:0008006" key="3">
    <source>
        <dbReference type="Google" id="ProtNLM"/>
    </source>
</evidence>
<keyword evidence="2" id="KW-1185">Reference proteome</keyword>
<evidence type="ECO:0000313" key="1">
    <source>
        <dbReference type="EMBL" id="SCZ80201.1"/>
    </source>
</evidence>
<sequence>MKTLEFKITLSTPVSLVWETMLSPTTYRQWTSAFMMLRENTRDFSHGMNPT</sequence>
<gene>
    <name evidence="1" type="ORF">SAMN03080599_02148</name>
</gene>
<accession>A0A1G5S374</accession>
<organism evidence="1 2">
    <name type="scientific">Acidaminobacter hydrogenoformans DSM 2784</name>
    <dbReference type="NCBI Taxonomy" id="1120920"/>
    <lineage>
        <taxon>Bacteria</taxon>
        <taxon>Bacillati</taxon>
        <taxon>Bacillota</taxon>
        <taxon>Clostridia</taxon>
        <taxon>Peptostreptococcales</taxon>
        <taxon>Acidaminobacteraceae</taxon>
        <taxon>Acidaminobacter</taxon>
    </lineage>
</organism>
<proteinExistence type="predicted"/>
<protein>
    <recommendedName>
        <fullName evidence="3">Activator of Hsp90 ATPase homolog 1-like protein</fullName>
    </recommendedName>
</protein>
<dbReference type="Proteomes" id="UP000199208">
    <property type="component" value="Unassembled WGS sequence"/>
</dbReference>
<name>A0A1G5S374_9FIRM</name>
<dbReference type="SUPFAM" id="SSF55961">
    <property type="entry name" value="Bet v1-like"/>
    <property type="match status" value="1"/>
</dbReference>
<dbReference type="AlphaFoldDB" id="A0A1G5S374"/>
<reference evidence="1 2" key="1">
    <citation type="submission" date="2016-10" db="EMBL/GenBank/DDBJ databases">
        <authorList>
            <person name="de Groot N.N."/>
        </authorList>
    </citation>
    <scope>NUCLEOTIDE SEQUENCE [LARGE SCALE GENOMIC DNA]</scope>
    <source>
        <strain evidence="1 2">DSM 2784</strain>
    </source>
</reference>
<evidence type="ECO:0000313" key="2">
    <source>
        <dbReference type="Proteomes" id="UP000199208"/>
    </source>
</evidence>